<dbReference type="AlphaFoldDB" id="A0A942YGU4"/>
<gene>
    <name evidence="3 4" type="primary">fdhD</name>
    <name evidence="4" type="ORF">KHA97_01885</name>
</gene>
<dbReference type="HAMAP" id="MF_00187">
    <property type="entry name" value="FdhD"/>
    <property type="match status" value="1"/>
</dbReference>
<comment type="caution">
    <text evidence="4">The sequence shown here is derived from an EMBL/GenBank/DDBJ whole genome shotgun (WGS) entry which is preliminary data.</text>
</comment>
<evidence type="ECO:0000256" key="2">
    <source>
        <dbReference type="ARBA" id="ARBA00023150"/>
    </source>
</evidence>
<feature type="active site" description="Cysteine persulfide intermediate" evidence="3">
    <location>
        <position position="107"/>
    </location>
</feature>
<evidence type="ECO:0000256" key="3">
    <source>
        <dbReference type="HAMAP-Rule" id="MF_00187"/>
    </source>
</evidence>
<evidence type="ECO:0000256" key="1">
    <source>
        <dbReference type="ARBA" id="ARBA00022490"/>
    </source>
</evidence>
<comment type="subcellular location">
    <subcellularLocation>
        <location evidence="3">Cytoplasm</location>
    </subcellularLocation>
</comment>
<dbReference type="GO" id="GO:0097163">
    <property type="term" value="F:sulfur carrier activity"/>
    <property type="evidence" value="ECO:0007669"/>
    <property type="project" value="UniProtKB-UniRule"/>
</dbReference>
<keyword evidence="1 3" id="KW-0963">Cytoplasm</keyword>
<dbReference type="PANTHER" id="PTHR30592">
    <property type="entry name" value="FORMATE DEHYDROGENASE"/>
    <property type="match status" value="1"/>
</dbReference>
<dbReference type="NCBIfam" id="TIGR00129">
    <property type="entry name" value="fdhD_narQ"/>
    <property type="match status" value="1"/>
</dbReference>
<dbReference type="PANTHER" id="PTHR30592:SF1">
    <property type="entry name" value="SULFUR CARRIER PROTEIN FDHD"/>
    <property type="match status" value="1"/>
</dbReference>
<sequence length="273" mass="30466">MNNQMKGELNILKYNGDELLETIDIAAIEFPLTIYVDDEEFATIVCSPTNINILVIGFLASEGLIRSVDQISSIEIDENRGFAYVHLKIKQSINKEFFSKRMIGSCCGKSRQFYFYNDANTAKTIMSRHSISINECFSLMKLLQESSIDFQLTGGVHNAALCTNDTILFNFSDIGRHNALDKLYGQILQHNVPIKDKVVAFSGRISSEVILKISKIGVGILISKSAPTTLGIELANDLGITVIGFVRKDKLNIYSHPERVIEANHLPLIDFKT</sequence>
<dbReference type="Pfam" id="PF02634">
    <property type="entry name" value="FdhD-NarQ"/>
    <property type="match status" value="1"/>
</dbReference>
<name>A0A942YGU4_9BACI</name>
<keyword evidence="2 3" id="KW-0501">Molybdenum cofactor biosynthesis</keyword>
<dbReference type="RefSeq" id="WP_213123058.1">
    <property type="nucleotide sequence ID" value="NZ_JAGYPG010000001.1"/>
</dbReference>
<dbReference type="Gene3D" id="3.10.20.10">
    <property type="match status" value="1"/>
</dbReference>
<dbReference type="GO" id="GO:0016783">
    <property type="term" value="F:sulfurtransferase activity"/>
    <property type="evidence" value="ECO:0007669"/>
    <property type="project" value="InterPro"/>
</dbReference>
<accession>A0A942YGU4</accession>
<dbReference type="GO" id="GO:0005737">
    <property type="term" value="C:cytoplasm"/>
    <property type="evidence" value="ECO:0007669"/>
    <property type="project" value="UniProtKB-SubCell"/>
</dbReference>
<dbReference type="SUPFAM" id="SSF53927">
    <property type="entry name" value="Cytidine deaminase-like"/>
    <property type="match status" value="1"/>
</dbReference>
<evidence type="ECO:0000313" key="5">
    <source>
        <dbReference type="Proteomes" id="UP000681414"/>
    </source>
</evidence>
<feature type="binding site" evidence="3">
    <location>
        <begin position="245"/>
        <end position="250"/>
    </location>
    <ligand>
        <name>Mo-bis(molybdopterin guanine dinucleotide)</name>
        <dbReference type="ChEBI" id="CHEBI:60539"/>
    </ligand>
</feature>
<dbReference type="GO" id="GO:0006777">
    <property type="term" value="P:Mo-molybdopterin cofactor biosynthetic process"/>
    <property type="evidence" value="ECO:0007669"/>
    <property type="project" value="UniProtKB-UniRule"/>
</dbReference>
<comment type="function">
    <text evidence="3">Required for formate dehydrogenase (FDH) activity. Acts as a sulfur carrier protein that transfers sulfur from IscS to the molybdenum cofactor prior to its insertion into FDH.</text>
</comment>
<organism evidence="4 5">
    <name type="scientific">Lederbergia citri</name>
    <dbReference type="NCBI Taxonomy" id="2833580"/>
    <lineage>
        <taxon>Bacteria</taxon>
        <taxon>Bacillati</taxon>
        <taxon>Bacillota</taxon>
        <taxon>Bacilli</taxon>
        <taxon>Bacillales</taxon>
        <taxon>Bacillaceae</taxon>
        <taxon>Lederbergia</taxon>
    </lineage>
</organism>
<dbReference type="EMBL" id="JAGYPG010000001">
    <property type="protein sequence ID" value="MBS4193821.1"/>
    <property type="molecule type" value="Genomic_DNA"/>
</dbReference>
<dbReference type="InterPro" id="IPR016193">
    <property type="entry name" value="Cytidine_deaminase-like"/>
</dbReference>
<dbReference type="Proteomes" id="UP000681414">
    <property type="component" value="Unassembled WGS sequence"/>
</dbReference>
<dbReference type="Gene3D" id="3.40.140.10">
    <property type="entry name" value="Cytidine Deaminase, domain 2"/>
    <property type="match status" value="1"/>
</dbReference>
<keyword evidence="5" id="KW-1185">Reference proteome</keyword>
<protein>
    <recommendedName>
        <fullName evidence="3">Sulfur carrier protein FdhD</fullName>
    </recommendedName>
</protein>
<proteinExistence type="inferred from homology"/>
<reference evidence="4 5" key="1">
    <citation type="submission" date="2021-05" db="EMBL/GenBank/DDBJ databases">
        <title>Novel Bacillus species.</title>
        <authorList>
            <person name="Liu G."/>
        </authorList>
    </citation>
    <scope>NUCLEOTIDE SEQUENCE [LARGE SCALE GENOMIC DNA]</scope>
    <source>
        <strain evidence="5">FJAT-49780</strain>
    </source>
</reference>
<dbReference type="PIRSF" id="PIRSF015626">
    <property type="entry name" value="FdhD"/>
    <property type="match status" value="1"/>
</dbReference>
<comment type="similarity">
    <text evidence="3">Belongs to the FdhD family.</text>
</comment>
<dbReference type="InterPro" id="IPR003786">
    <property type="entry name" value="FdhD"/>
</dbReference>
<evidence type="ECO:0000313" key="4">
    <source>
        <dbReference type="EMBL" id="MBS4193821.1"/>
    </source>
</evidence>